<gene>
    <name evidence="3" type="ORF">SNE40_020068</name>
</gene>
<dbReference type="SUPFAM" id="SSF47473">
    <property type="entry name" value="EF-hand"/>
    <property type="match status" value="1"/>
</dbReference>
<evidence type="ECO:0000313" key="3">
    <source>
        <dbReference type="EMBL" id="KAK6168911.1"/>
    </source>
</evidence>
<organism evidence="3 4">
    <name type="scientific">Patella caerulea</name>
    <name type="common">Rayed Mediterranean limpet</name>
    <dbReference type="NCBI Taxonomy" id="87958"/>
    <lineage>
        <taxon>Eukaryota</taxon>
        <taxon>Metazoa</taxon>
        <taxon>Spiralia</taxon>
        <taxon>Lophotrochozoa</taxon>
        <taxon>Mollusca</taxon>
        <taxon>Gastropoda</taxon>
        <taxon>Patellogastropoda</taxon>
        <taxon>Patelloidea</taxon>
        <taxon>Patellidae</taxon>
        <taxon>Patella</taxon>
    </lineage>
</organism>
<comment type="caution">
    <text evidence="3">The sequence shown here is derived from an EMBL/GenBank/DDBJ whole genome shotgun (WGS) entry which is preliminary data.</text>
</comment>
<dbReference type="InterPro" id="IPR011992">
    <property type="entry name" value="EF-hand-dom_pair"/>
</dbReference>
<name>A0AAN8GDR1_PATCE</name>
<keyword evidence="4" id="KW-1185">Reference proteome</keyword>
<evidence type="ECO:0000256" key="1">
    <source>
        <dbReference type="ARBA" id="ARBA00022723"/>
    </source>
</evidence>
<dbReference type="EMBL" id="JAZGQO010000015">
    <property type="protein sequence ID" value="KAK6168911.1"/>
    <property type="molecule type" value="Genomic_DNA"/>
</dbReference>
<keyword evidence="2" id="KW-0677">Repeat</keyword>
<dbReference type="Proteomes" id="UP001347796">
    <property type="component" value="Unassembled WGS sequence"/>
</dbReference>
<reference evidence="3 4" key="1">
    <citation type="submission" date="2024-01" db="EMBL/GenBank/DDBJ databases">
        <title>The genome of the rayed Mediterranean limpet Patella caerulea (Linnaeus, 1758).</title>
        <authorList>
            <person name="Anh-Thu Weber A."/>
            <person name="Halstead-Nussloch G."/>
        </authorList>
    </citation>
    <scope>NUCLEOTIDE SEQUENCE [LARGE SCALE GENOMIC DNA]</scope>
    <source>
        <strain evidence="3">AATW-2023a</strain>
        <tissue evidence="3">Whole specimen</tissue>
    </source>
</reference>
<dbReference type="AlphaFoldDB" id="A0AAN8GDR1"/>
<dbReference type="GO" id="GO:0046872">
    <property type="term" value="F:metal ion binding"/>
    <property type="evidence" value="ECO:0007669"/>
    <property type="project" value="UniProtKB-KW"/>
</dbReference>
<sequence length="182" mass="20793">MGNEASHLTAEQLEEISTKTPFKTKELEKLLKRYSQYDSSERGINGIPYNTCVSIPEFSGNRLVPFIIEHHMDKNSNSIYPKEFLAICGIVSPDTSALVKKEFLFEMLDENNVGVLKHGEMFSLYKIIFGESISDNIILDLTFRALNHTELEKPGEIRKDEFMKMIPDNEIMSKLSVNLQLT</sequence>
<keyword evidence="1" id="KW-0479">Metal-binding</keyword>
<evidence type="ECO:0000256" key="2">
    <source>
        <dbReference type="ARBA" id="ARBA00022737"/>
    </source>
</evidence>
<accession>A0AAN8GDR1</accession>
<evidence type="ECO:0000313" key="4">
    <source>
        <dbReference type="Proteomes" id="UP001347796"/>
    </source>
</evidence>
<protein>
    <submittedName>
        <fullName evidence="3">Uncharacterized protein</fullName>
    </submittedName>
</protein>
<proteinExistence type="predicted"/>
<dbReference type="PANTHER" id="PTHR45942">
    <property type="entry name" value="PROTEIN PHOSPATASE 3 REGULATORY SUBUNIT B ALPHA ISOFORM TYPE 1"/>
    <property type="match status" value="1"/>
</dbReference>
<dbReference type="Gene3D" id="1.10.238.10">
    <property type="entry name" value="EF-hand"/>
    <property type="match status" value="1"/>
</dbReference>